<keyword evidence="1" id="KW-0812">Transmembrane</keyword>
<dbReference type="RefSeq" id="WP_268042232.1">
    <property type="nucleotide sequence ID" value="NZ_JAPQER010000009.1"/>
</dbReference>
<gene>
    <name evidence="3" type="ORF">OW763_15250</name>
</gene>
<evidence type="ECO:0000256" key="2">
    <source>
        <dbReference type="SAM" id="SignalP"/>
    </source>
</evidence>
<feature type="chain" id="PRO_5046271373" evidence="2">
    <location>
        <begin position="22"/>
        <end position="318"/>
    </location>
</feature>
<proteinExistence type="predicted"/>
<sequence>MKKLILLLCSLLCILCTPVFANSGPWREEPAPGFNAVPLKSNSIEILSEKLIYDINTDRYSTAKVTAIYNMKNVTNQIQNIPVAFPFVGGHLNTWEKDKQSQNIIVTFDGNKIEKTIKKIDTLSFDSTDGFEGKGLYKKIDSNTCGNLSFKDILAEMDKSLNNSDFNIKDYEKNDNNNEIVELILFNLTLQPNTEHKLKVSYYQEGGRDRYESGDPHVYNKYIYYYFLEPASYWKDFNDLNITIKVPKDFTLTNSTLDLKNAEENIYEGQFKKLPKENLVFEISKNQNIINKTVNNKLFIFSLAIITLLLIFKYKKRK</sequence>
<evidence type="ECO:0000256" key="1">
    <source>
        <dbReference type="SAM" id="Phobius"/>
    </source>
</evidence>
<reference evidence="3" key="1">
    <citation type="submission" date="2022-12" db="EMBL/GenBank/DDBJ databases">
        <authorList>
            <person name="Wang J."/>
        </authorList>
    </citation>
    <scope>NUCLEOTIDE SEQUENCE</scope>
    <source>
        <strain evidence="3">HY-45-18</strain>
    </source>
</reference>
<dbReference type="Proteomes" id="UP001078443">
    <property type="component" value="Unassembled WGS sequence"/>
</dbReference>
<keyword evidence="1" id="KW-0472">Membrane</keyword>
<feature type="transmembrane region" description="Helical" evidence="1">
    <location>
        <begin position="298"/>
        <end position="314"/>
    </location>
</feature>
<keyword evidence="4" id="KW-1185">Reference proteome</keyword>
<name>A0ABT4D370_9CLOT</name>
<keyword evidence="2" id="KW-0732">Signal</keyword>
<protein>
    <submittedName>
        <fullName evidence="3">Uncharacterized protein</fullName>
    </submittedName>
</protein>
<accession>A0ABT4D370</accession>
<keyword evidence="1" id="KW-1133">Transmembrane helix</keyword>
<evidence type="ECO:0000313" key="4">
    <source>
        <dbReference type="Proteomes" id="UP001078443"/>
    </source>
</evidence>
<feature type="signal peptide" evidence="2">
    <location>
        <begin position="1"/>
        <end position="21"/>
    </location>
</feature>
<evidence type="ECO:0000313" key="3">
    <source>
        <dbReference type="EMBL" id="MCY6485685.1"/>
    </source>
</evidence>
<dbReference type="EMBL" id="JAPQER010000009">
    <property type="protein sequence ID" value="MCY6485685.1"/>
    <property type="molecule type" value="Genomic_DNA"/>
</dbReference>
<organism evidence="3 4">
    <name type="scientific">Clostridium aestuarii</name>
    <dbReference type="NCBI Taxonomy" id="338193"/>
    <lineage>
        <taxon>Bacteria</taxon>
        <taxon>Bacillati</taxon>
        <taxon>Bacillota</taxon>
        <taxon>Clostridia</taxon>
        <taxon>Eubacteriales</taxon>
        <taxon>Clostridiaceae</taxon>
        <taxon>Clostridium</taxon>
    </lineage>
</organism>
<comment type="caution">
    <text evidence="3">The sequence shown here is derived from an EMBL/GenBank/DDBJ whole genome shotgun (WGS) entry which is preliminary data.</text>
</comment>
<dbReference type="Gene3D" id="2.60.40.3680">
    <property type="match status" value="1"/>
</dbReference>